<dbReference type="Pfam" id="PF07009">
    <property type="entry name" value="NusG_II"/>
    <property type="match status" value="1"/>
</dbReference>
<name>A0A1Q2D557_9ENTE</name>
<protein>
    <submittedName>
        <fullName evidence="1">Uncharacterized protein</fullName>
    </submittedName>
</protein>
<dbReference type="Proteomes" id="UP000188246">
    <property type="component" value="Chromosome"/>
</dbReference>
<accession>A0A1Q2D557</accession>
<keyword evidence="2" id="KW-1185">Reference proteome</keyword>
<evidence type="ECO:0000313" key="1">
    <source>
        <dbReference type="EMBL" id="AQP53528.1"/>
    </source>
</evidence>
<gene>
    <name evidence="1" type="ORF">BW732_04305</name>
</gene>
<sequence length="142" mass="16306">MNLWHELKKQWRFMDGVVIVSLIILSFVPYVVFALNHQPVNDSKGTIAIVSIDGKEVDRFELTEKTPHQEVTYHPAKGKYNIIEVDGTKIRVKEDNSPDQIAVRTSWIERPGQMSICLPHKLSIEIKSLTPSEEDDDMIITY</sequence>
<dbReference type="Gene3D" id="2.60.320.10">
    <property type="entry name" value="N-utilization substance G protein NusG, insert domain"/>
    <property type="match status" value="1"/>
</dbReference>
<dbReference type="CDD" id="cd09911">
    <property type="entry name" value="Lin0431_like"/>
    <property type="match status" value="1"/>
</dbReference>
<dbReference type="InterPro" id="IPR038690">
    <property type="entry name" value="NusG_2_sf"/>
</dbReference>
<dbReference type="OrthoDB" id="47603at2"/>
<reference evidence="1 2" key="1">
    <citation type="journal article" date="2010" name="Int. J. Syst. Evol. Microbiol.">
        <title>Vagococcus penaei sp. nov., isolated from spoilage microbiota of cooked shrimp (Penaeus vannamei).</title>
        <authorList>
            <person name="Jaffres E."/>
            <person name="Prevost H."/>
            <person name="Rossero A."/>
            <person name="Joffraud J.J."/>
            <person name="Dousset X."/>
        </authorList>
    </citation>
    <scope>NUCLEOTIDE SEQUENCE [LARGE SCALE GENOMIC DNA]</scope>
    <source>
        <strain evidence="1 2">CD276</strain>
    </source>
</reference>
<evidence type="ECO:0000313" key="2">
    <source>
        <dbReference type="Proteomes" id="UP000188246"/>
    </source>
</evidence>
<dbReference type="EMBL" id="CP019609">
    <property type="protein sequence ID" value="AQP53528.1"/>
    <property type="molecule type" value="Genomic_DNA"/>
</dbReference>
<dbReference type="AlphaFoldDB" id="A0A1Q2D557"/>
<dbReference type="RefSeq" id="WP_077275618.1">
    <property type="nucleotide sequence ID" value="NZ_CP019609.1"/>
</dbReference>
<organism evidence="1 2">
    <name type="scientific">Vagococcus penaei</name>
    <dbReference type="NCBI Taxonomy" id="633807"/>
    <lineage>
        <taxon>Bacteria</taxon>
        <taxon>Bacillati</taxon>
        <taxon>Bacillota</taxon>
        <taxon>Bacilli</taxon>
        <taxon>Lactobacillales</taxon>
        <taxon>Enterococcaceae</taxon>
        <taxon>Vagococcus</taxon>
    </lineage>
</organism>
<proteinExistence type="predicted"/>
<dbReference type="KEGG" id="vpi:BW732_04305"/>
<dbReference type="STRING" id="633807.BW732_04305"/>